<dbReference type="PANTHER" id="PTHR11715">
    <property type="entry name" value="GLYCINE CLEAVAGE SYSTEM H PROTEIN"/>
    <property type="match status" value="1"/>
</dbReference>
<sequence>MKIKDYLIIEKQNDLYTIRLSAELQDDLGTITFAQMNKKKFLNKDDTLMSIEASKAAIDIKAPISGKVYEFNKNAIENPRLLNSELNENNWVITLTDVDIKQYNLLEDY</sequence>
<dbReference type="KEGG" id="mphe:HGG69_01890"/>
<dbReference type="CDD" id="cd06848">
    <property type="entry name" value="GCS_H"/>
    <property type="match status" value="1"/>
</dbReference>
<gene>
    <name evidence="2" type="ORF">HGG69_01890</name>
</gene>
<dbReference type="Proteomes" id="UP000501060">
    <property type="component" value="Chromosome"/>
</dbReference>
<dbReference type="SUPFAM" id="SSF51230">
    <property type="entry name" value="Single hybrid motif"/>
    <property type="match status" value="1"/>
</dbReference>
<dbReference type="AlphaFoldDB" id="A0A858U3R0"/>
<proteinExistence type="predicted"/>
<keyword evidence="1" id="KW-0450">Lipoyl</keyword>
<evidence type="ECO:0000313" key="3">
    <source>
        <dbReference type="Proteomes" id="UP000501060"/>
    </source>
</evidence>
<dbReference type="GO" id="GO:0005829">
    <property type="term" value="C:cytosol"/>
    <property type="evidence" value="ECO:0007669"/>
    <property type="project" value="TreeGrafter"/>
</dbReference>
<dbReference type="GO" id="GO:0019464">
    <property type="term" value="P:glycine decarboxylation via glycine cleavage system"/>
    <property type="evidence" value="ECO:0007669"/>
    <property type="project" value="InterPro"/>
</dbReference>
<dbReference type="EMBL" id="CP051481">
    <property type="protein sequence ID" value="QJG67062.1"/>
    <property type="molecule type" value="Genomic_DNA"/>
</dbReference>
<dbReference type="GO" id="GO:0005960">
    <property type="term" value="C:glycine cleavage complex"/>
    <property type="evidence" value="ECO:0007669"/>
    <property type="project" value="InterPro"/>
</dbReference>
<reference evidence="2 3" key="1">
    <citation type="submission" date="2020-04" db="EMBL/GenBank/DDBJ databases">
        <title>Novel Mycoplasma species detected in Phocoena phocoena (harbor porpoise) from the USA.</title>
        <authorList>
            <person name="Volokhov D.V."/>
        </authorList>
    </citation>
    <scope>NUCLEOTIDE SEQUENCE [LARGE SCALE GENOMIC DNA]</scope>
    <source>
        <strain evidence="2 3">Phocoena C-264-GEN</strain>
    </source>
</reference>
<evidence type="ECO:0000313" key="2">
    <source>
        <dbReference type="EMBL" id="QJG67062.1"/>
    </source>
</evidence>
<dbReference type="InterPro" id="IPR002930">
    <property type="entry name" value="GCV_H"/>
</dbReference>
<organism evidence="2 3">
    <name type="scientific">Mycoplasma phocoenae</name>
    <dbReference type="NCBI Taxonomy" id="754517"/>
    <lineage>
        <taxon>Bacteria</taxon>
        <taxon>Bacillati</taxon>
        <taxon>Mycoplasmatota</taxon>
        <taxon>Mollicutes</taxon>
        <taxon>Mycoplasmataceae</taxon>
        <taxon>Mycoplasma</taxon>
    </lineage>
</organism>
<accession>A0A858U3R0</accession>
<dbReference type="RefSeq" id="WP_169605113.1">
    <property type="nucleotide sequence ID" value="NZ_CP051481.1"/>
</dbReference>
<evidence type="ECO:0000256" key="1">
    <source>
        <dbReference type="ARBA" id="ARBA00022823"/>
    </source>
</evidence>
<name>A0A858U3R0_9MOLU</name>
<dbReference type="PANTHER" id="PTHR11715:SF3">
    <property type="entry name" value="GLYCINE CLEAVAGE SYSTEM H PROTEIN-RELATED"/>
    <property type="match status" value="1"/>
</dbReference>
<protein>
    <submittedName>
        <fullName evidence="2">Glycine cleavage system protein H</fullName>
    </submittedName>
</protein>
<keyword evidence="3" id="KW-1185">Reference proteome</keyword>
<dbReference type="InterPro" id="IPR011053">
    <property type="entry name" value="Single_hybrid_motif"/>
</dbReference>
<dbReference type="InterPro" id="IPR033753">
    <property type="entry name" value="GCV_H/Fam206"/>
</dbReference>
<dbReference type="GO" id="GO:0009249">
    <property type="term" value="P:protein lipoylation"/>
    <property type="evidence" value="ECO:0007669"/>
    <property type="project" value="TreeGrafter"/>
</dbReference>
<dbReference type="Gene3D" id="2.40.50.100">
    <property type="match status" value="1"/>
</dbReference>
<dbReference type="Pfam" id="PF01597">
    <property type="entry name" value="GCV_H"/>
    <property type="match status" value="1"/>
</dbReference>